<dbReference type="Gene3D" id="2.60.120.200">
    <property type="match status" value="1"/>
</dbReference>
<dbReference type="AlphaFoldDB" id="A0AB34I9Z7"/>
<keyword evidence="3" id="KW-1185">Reference proteome</keyword>
<dbReference type="EMBL" id="JBGBPQ010000032">
    <property type="protein sequence ID" value="KAL1495566.1"/>
    <property type="molecule type" value="Genomic_DNA"/>
</dbReference>
<feature type="region of interest" description="Disordered" evidence="1">
    <location>
        <begin position="333"/>
        <end position="359"/>
    </location>
</feature>
<evidence type="ECO:0000313" key="3">
    <source>
        <dbReference type="Proteomes" id="UP001515480"/>
    </source>
</evidence>
<evidence type="ECO:0000313" key="2">
    <source>
        <dbReference type="EMBL" id="KAL1495566.1"/>
    </source>
</evidence>
<feature type="region of interest" description="Disordered" evidence="1">
    <location>
        <begin position="631"/>
        <end position="669"/>
    </location>
</feature>
<proteinExistence type="predicted"/>
<dbReference type="Proteomes" id="UP001515480">
    <property type="component" value="Unassembled WGS sequence"/>
</dbReference>
<feature type="compositionally biased region" description="Basic and acidic residues" evidence="1">
    <location>
        <begin position="803"/>
        <end position="815"/>
    </location>
</feature>
<dbReference type="InterPro" id="IPR013320">
    <property type="entry name" value="ConA-like_dom_sf"/>
</dbReference>
<reference evidence="2 3" key="1">
    <citation type="journal article" date="2024" name="Science">
        <title>Giant polyketide synthase enzymes in the biosynthesis of giant marine polyether toxins.</title>
        <authorList>
            <person name="Fallon T.R."/>
            <person name="Shende V.V."/>
            <person name="Wierzbicki I.H."/>
            <person name="Pendleton A.L."/>
            <person name="Watervoot N.F."/>
            <person name="Auber R.P."/>
            <person name="Gonzalez D.J."/>
            <person name="Wisecaver J.H."/>
            <person name="Moore B.S."/>
        </authorList>
    </citation>
    <scope>NUCLEOTIDE SEQUENCE [LARGE SCALE GENOMIC DNA]</scope>
    <source>
        <strain evidence="2 3">12B1</strain>
    </source>
</reference>
<sequence length="876" mass="93126">MRQRLAGVEYPLLARYTLHPEPSSDHAAAWKERGTAGVHSIIELARAQGPFDSSTERRAVARSAAGIQLSGVSLPPQGRGRRSALSFTAAERPASLRLAEAWTLTCALKFPLAKPLHRLGRVRTLACALPPGDGLPSEAHAELVMCERHVHGPDGSVWGSEEQLHFAVLARDVDGDLRRWMLCGSNLSQLGHGWHSLAVVGSAGTTTFYVDSRRVGTVPAQVTADVLWVGNHPAYHLRECGAVGVLCDVRIYGSALSAEAIREMEATGHLAEWGGLPRELGGVWGEAGAPPEPYLTDAYETVPVGSSSPRGSGSEPVEVFEVAAATGLVKMAPPNVPVRAPKRPRSSSERDRPAAGGAAADVEVEVDIRFVEVLQYASDQEMATDEECWLVAEPLSDEESSSDEAVPSPEHAASSHRRGRGRGRGGGRGRGRRRGGRGGVAAGSGHMTQSDGGGQRGSHDGTDGGGQGDSQEGSDGGGRGGSSEGSSSSDGERDSSSDGDSDGGVVAREPRQLQRVTMYKLRQPELENSEHAHVDMARELMSNLGWERRPQPKLSAKIPSSLWPAETWARPRVNKPNAKLTDSFYLCRLCAQSAILTDPQHALPFYSVGRGPAGFNSLPTLESHIIRQHCLPPNEPQAAPEPEPEPEPSDSAATQNAGVEEEQPSPKATRPCTRCTFLNDVTAPCCAMCFAAITGGSLRQRAMLDGCSTALIETKEPEKVGIGDGLLKLTVNRVEPFGSRYLVYWNETDRTNVLTQRQFQCLQRFETHPIPGTEAALGAPREVPLLTNLIPSDSHVSGTGLNEEQRGDTSSKSDGEPGTAGGADEMNHMPTIATPHHADTSAAASNSAQPAYSHGAVQPQQSNNVGAGEHGEIVLE</sequence>
<gene>
    <name evidence="2" type="ORF">AB1Y20_016928</name>
</gene>
<feature type="compositionally biased region" description="Polar residues" evidence="1">
    <location>
        <begin position="790"/>
        <end position="802"/>
    </location>
</feature>
<name>A0AB34I9Z7_PRYPA</name>
<feature type="compositionally biased region" description="Gly residues" evidence="1">
    <location>
        <begin position="463"/>
        <end position="483"/>
    </location>
</feature>
<dbReference type="SUPFAM" id="SSF49899">
    <property type="entry name" value="Concanavalin A-like lectins/glucanases"/>
    <property type="match status" value="1"/>
</dbReference>
<feature type="region of interest" description="Disordered" evidence="1">
    <location>
        <begin position="790"/>
        <end position="876"/>
    </location>
</feature>
<dbReference type="Pfam" id="PF13385">
    <property type="entry name" value="Laminin_G_3"/>
    <property type="match status" value="1"/>
</dbReference>
<protein>
    <submittedName>
        <fullName evidence="2">Uncharacterized protein</fullName>
    </submittedName>
</protein>
<feature type="region of interest" description="Disordered" evidence="1">
    <location>
        <begin position="395"/>
        <end position="517"/>
    </location>
</feature>
<comment type="caution">
    <text evidence="2">The sequence shown here is derived from an EMBL/GenBank/DDBJ whole genome shotgun (WGS) entry which is preliminary data.</text>
</comment>
<evidence type="ECO:0000256" key="1">
    <source>
        <dbReference type="SAM" id="MobiDB-lite"/>
    </source>
</evidence>
<feature type="compositionally biased region" description="Basic residues" evidence="1">
    <location>
        <begin position="414"/>
        <end position="436"/>
    </location>
</feature>
<accession>A0AB34I9Z7</accession>
<organism evidence="2 3">
    <name type="scientific">Prymnesium parvum</name>
    <name type="common">Toxic golden alga</name>
    <dbReference type="NCBI Taxonomy" id="97485"/>
    <lineage>
        <taxon>Eukaryota</taxon>
        <taxon>Haptista</taxon>
        <taxon>Haptophyta</taxon>
        <taxon>Prymnesiophyceae</taxon>
        <taxon>Prymnesiales</taxon>
        <taxon>Prymnesiaceae</taxon>
        <taxon>Prymnesium</taxon>
    </lineage>
</organism>